<dbReference type="Proteomes" id="UP001501391">
    <property type="component" value="Unassembled WGS sequence"/>
</dbReference>
<accession>A0ABN3BWY8</accession>
<sequence length="56" mass="5657">MGEPRGNAFVRGKRLRLNFRDAATPSDNQAPPSPAGAELFGEAPGEGSAGQAGAFG</sequence>
<dbReference type="EMBL" id="BAAAOQ010000020">
    <property type="protein sequence ID" value="GAA2201451.1"/>
    <property type="molecule type" value="Genomic_DNA"/>
</dbReference>
<proteinExistence type="predicted"/>
<organism evidence="2 3">
    <name type="scientific">Streptomyces bangladeshensis</name>
    <dbReference type="NCBI Taxonomy" id="295352"/>
    <lineage>
        <taxon>Bacteria</taxon>
        <taxon>Bacillati</taxon>
        <taxon>Actinomycetota</taxon>
        <taxon>Actinomycetes</taxon>
        <taxon>Kitasatosporales</taxon>
        <taxon>Streptomycetaceae</taxon>
        <taxon>Streptomyces</taxon>
    </lineage>
</organism>
<protein>
    <submittedName>
        <fullName evidence="2">Uncharacterized protein</fullName>
    </submittedName>
</protein>
<keyword evidence="3" id="KW-1185">Reference proteome</keyword>
<evidence type="ECO:0000313" key="3">
    <source>
        <dbReference type="Proteomes" id="UP001501391"/>
    </source>
</evidence>
<gene>
    <name evidence="2" type="ORF">GCM10009787_56400</name>
</gene>
<feature type="region of interest" description="Disordered" evidence="1">
    <location>
        <begin position="20"/>
        <end position="56"/>
    </location>
</feature>
<evidence type="ECO:0000256" key="1">
    <source>
        <dbReference type="SAM" id="MobiDB-lite"/>
    </source>
</evidence>
<comment type="caution">
    <text evidence="2">The sequence shown here is derived from an EMBL/GenBank/DDBJ whole genome shotgun (WGS) entry which is preliminary data.</text>
</comment>
<name>A0ABN3BWY8_9ACTN</name>
<evidence type="ECO:0000313" key="2">
    <source>
        <dbReference type="EMBL" id="GAA2201451.1"/>
    </source>
</evidence>
<feature type="compositionally biased region" description="Gly residues" evidence="1">
    <location>
        <begin position="47"/>
        <end position="56"/>
    </location>
</feature>
<reference evidence="2 3" key="1">
    <citation type="journal article" date="2019" name="Int. J. Syst. Evol. Microbiol.">
        <title>The Global Catalogue of Microorganisms (GCM) 10K type strain sequencing project: providing services to taxonomists for standard genome sequencing and annotation.</title>
        <authorList>
            <consortium name="The Broad Institute Genomics Platform"/>
            <consortium name="The Broad Institute Genome Sequencing Center for Infectious Disease"/>
            <person name="Wu L."/>
            <person name="Ma J."/>
        </authorList>
    </citation>
    <scope>NUCLEOTIDE SEQUENCE [LARGE SCALE GENOMIC DNA]</scope>
    <source>
        <strain evidence="2 3">JCM 14924</strain>
    </source>
</reference>